<feature type="region of interest" description="Disordered" evidence="1">
    <location>
        <begin position="65"/>
        <end position="89"/>
    </location>
</feature>
<name>A0A4C1V1B0_EUMVA</name>
<dbReference type="Proteomes" id="UP000299102">
    <property type="component" value="Unassembled WGS sequence"/>
</dbReference>
<dbReference type="AlphaFoldDB" id="A0A4C1V1B0"/>
<dbReference type="EMBL" id="BGZK01000252">
    <property type="protein sequence ID" value="GBP31854.1"/>
    <property type="molecule type" value="Genomic_DNA"/>
</dbReference>
<accession>A0A4C1V1B0</accession>
<feature type="compositionally biased region" description="Basic and acidic residues" evidence="1">
    <location>
        <begin position="71"/>
        <end position="81"/>
    </location>
</feature>
<sequence>MCNTGSRHKCATPARTMRAAGHAASSNVKSHYDSIAYTTSDPSRERRGRMHALAAMGEFFSGFQPHTTHTYGREGVRDRHYLPPPRRKREKKRIRSFLDNIFRLATSSFSLSIDQYILNNVFGYTFYFNQC</sequence>
<organism evidence="2 3">
    <name type="scientific">Eumeta variegata</name>
    <name type="common">Bagworm moth</name>
    <name type="synonym">Eumeta japonica</name>
    <dbReference type="NCBI Taxonomy" id="151549"/>
    <lineage>
        <taxon>Eukaryota</taxon>
        <taxon>Metazoa</taxon>
        <taxon>Ecdysozoa</taxon>
        <taxon>Arthropoda</taxon>
        <taxon>Hexapoda</taxon>
        <taxon>Insecta</taxon>
        <taxon>Pterygota</taxon>
        <taxon>Neoptera</taxon>
        <taxon>Endopterygota</taxon>
        <taxon>Lepidoptera</taxon>
        <taxon>Glossata</taxon>
        <taxon>Ditrysia</taxon>
        <taxon>Tineoidea</taxon>
        <taxon>Psychidae</taxon>
        <taxon>Oiketicinae</taxon>
        <taxon>Eumeta</taxon>
    </lineage>
</organism>
<protein>
    <submittedName>
        <fullName evidence="2">Uncharacterized protein</fullName>
    </submittedName>
</protein>
<evidence type="ECO:0000256" key="1">
    <source>
        <dbReference type="SAM" id="MobiDB-lite"/>
    </source>
</evidence>
<evidence type="ECO:0000313" key="3">
    <source>
        <dbReference type="Proteomes" id="UP000299102"/>
    </source>
</evidence>
<evidence type="ECO:0000313" key="2">
    <source>
        <dbReference type="EMBL" id="GBP31854.1"/>
    </source>
</evidence>
<comment type="caution">
    <text evidence="2">The sequence shown here is derived from an EMBL/GenBank/DDBJ whole genome shotgun (WGS) entry which is preliminary data.</text>
</comment>
<gene>
    <name evidence="2" type="ORF">EVAR_16628_1</name>
</gene>
<reference evidence="2 3" key="1">
    <citation type="journal article" date="2019" name="Commun. Biol.">
        <title>The bagworm genome reveals a unique fibroin gene that provides high tensile strength.</title>
        <authorList>
            <person name="Kono N."/>
            <person name="Nakamura H."/>
            <person name="Ohtoshi R."/>
            <person name="Tomita M."/>
            <person name="Numata K."/>
            <person name="Arakawa K."/>
        </authorList>
    </citation>
    <scope>NUCLEOTIDE SEQUENCE [LARGE SCALE GENOMIC DNA]</scope>
</reference>
<keyword evidence="3" id="KW-1185">Reference proteome</keyword>
<proteinExistence type="predicted"/>